<organism evidence="4 5">
    <name type="scientific">Bizionia sediminis</name>
    <dbReference type="NCBI Taxonomy" id="1737064"/>
    <lineage>
        <taxon>Bacteria</taxon>
        <taxon>Pseudomonadati</taxon>
        <taxon>Bacteroidota</taxon>
        <taxon>Flavobacteriia</taxon>
        <taxon>Flavobacteriales</taxon>
        <taxon>Flavobacteriaceae</taxon>
        <taxon>Bizionia</taxon>
    </lineage>
</organism>
<feature type="transmembrane region" description="Helical" evidence="1">
    <location>
        <begin position="873"/>
        <end position="890"/>
    </location>
</feature>
<evidence type="ECO:0000256" key="1">
    <source>
        <dbReference type="SAM" id="Phobius"/>
    </source>
</evidence>
<sequence length="894" mass="102954">MRTILVFLFLLISFQAVSNEKLALAYTYLEYSELKKAIPLFQELANTAFQQNNAETYVQAQLGLAEAYTDLGTYNISIKTLNSLLLFLDAQKPQDYLSYAKLHRLLADNYAFLFLHSLALHHSNKFIHYYRLHAPNEEIYEALYHTYLGHYYNIKFDIPEAYKNTSKALEIYHQNKTSAHLIDVYKIYENHSFTLRNHPHSPKNYKHLYTDSLKTIINKRFPYDNIKKARAIIAMTAVEMDDVYNTLTILNPDSLNIETRDKMVAKVNSSFQEGVAIYNKLIGPKADYLPRYHTLQAYLHYANEYYYTALDNLQNAKASYANDQFVNQGFAANNFRILSILRSIRVTLDGLRQDKINPKLEAHYLENLLLFEKNWDKYLLDQIQDNSSFTFNIYNQNPYQYLFEYYANLYLRTQNKAHLLKAHEYEEKTKYSSLLTTLSLTKSQKAQRQELIRKKNAISTALDTYFVSSFLGEEKDAIHQAAIQKKIDAFYAFQTQNNLDASLQIQPIDSIQANLPPNKAQLSYTYVSYGNEKLYAKVITKDTVSLRLIKTTGPSATFKMFKPTDTLYQSLVNHDVKTFKNNSFQLYKEVFAPIADLFPPNITEIEIVPFSDLENLPFDMLITNQSSSEDFRELPYLVHKYAFNYAMSATIKQLSTQQNHNYETDFVVYNPAFEGQTQSELNLAKQVSKDLAKRYKGEVFANTQATLENFKKSLKTSRIVTLFSHGFATSNSNTNSKGVYLQDDFLNMDTVYTLEAKTDFLILTACQTGNGFRDRGEGNVNLVRAFRAIGVKSMLIANWDIDEKISLQIVSQFFKYMESGMTKSEALNKAKIAHLNASIPRHGNPLYWAGINVVGANSPIVLTTAWYNNLNSLPSYAIGFLLVLVIILWAKKRF</sequence>
<feature type="signal peptide" evidence="2">
    <location>
        <begin position="1"/>
        <end position="18"/>
    </location>
</feature>
<dbReference type="PANTHER" id="PTHR10098">
    <property type="entry name" value="RAPSYN-RELATED"/>
    <property type="match status" value="1"/>
</dbReference>
<keyword evidence="1" id="KW-0812">Transmembrane</keyword>
<dbReference type="Proteomes" id="UP001597472">
    <property type="component" value="Unassembled WGS sequence"/>
</dbReference>
<evidence type="ECO:0000256" key="2">
    <source>
        <dbReference type="SAM" id="SignalP"/>
    </source>
</evidence>
<evidence type="ECO:0000259" key="3">
    <source>
        <dbReference type="Pfam" id="PF12770"/>
    </source>
</evidence>
<comment type="caution">
    <text evidence="4">The sequence shown here is derived from an EMBL/GenBank/DDBJ whole genome shotgun (WGS) entry which is preliminary data.</text>
</comment>
<dbReference type="Pfam" id="PF12770">
    <property type="entry name" value="CHAT"/>
    <property type="match status" value="1"/>
</dbReference>
<dbReference type="PANTHER" id="PTHR10098:SF112">
    <property type="entry name" value="SLR0380 PROTEIN"/>
    <property type="match status" value="1"/>
</dbReference>
<dbReference type="InterPro" id="IPR024983">
    <property type="entry name" value="CHAT_dom"/>
</dbReference>
<dbReference type="RefSeq" id="WP_376892806.1">
    <property type="nucleotide sequence ID" value="NZ_JBHULS010000002.1"/>
</dbReference>
<evidence type="ECO:0000313" key="5">
    <source>
        <dbReference type="Proteomes" id="UP001597472"/>
    </source>
</evidence>
<reference evidence="5" key="1">
    <citation type="journal article" date="2019" name="Int. J. Syst. Evol. Microbiol.">
        <title>The Global Catalogue of Microorganisms (GCM) 10K type strain sequencing project: providing services to taxonomists for standard genome sequencing and annotation.</title>
        <authorList>
            <consortium name="The Broad Institute Genomics Platform"/>
            <consortium name="The Broad Institute Genome Sequencing Center for Infectious Disease"/>
            <person name="Wu L."/>
            <person name="Ma J."/>
        </authorList>
    </citation>
    <scope>NUCLEOTIDE SEQUENCE [LARGE SCALE GENOMIC DNA]</scope>
    <source>
        <strain evidence="5">KCTC 42587</strain>
    </source>
</reference>
<proteinExistence type="predicted"/>
<feature type="chain" id="PRO_5045261868" evidence="2">
    <location>
        <begin position="19"/>
        <end position="894"/>
    </location>
</feature>
<feature type="domain" description="CHAT" evidence="3">
    <location>
        <begin position="585"/>
        <end position="855"/>
    </location>
</feature>
<gene>
    <name evidence="4" type="ORF">ACFSQP_07065</name>
</gene>
<keyword evidence="5" id="KW-1185">Reference proteome</keyword>
<dbReference type="EMBL" id="JBHULS010000002">
    <property type="protein sequence ID" value="MFD2551573.1"/>
    <property type="molecule type" value="Genomic_DNA"/>
</dbReference>
<keyword evidence="1" id="KW-1133">Transmembrane helix</keyword>
<name>A0ABW5KT08_9FLAO</name>
<evidence type="ECO:0000313" key="4">
    <source>
        <dbReference type="EMBL" id="MFD2551573.1"/>
    </source>
</evidence>
<keyword evidence="1" id="KW-0472">Membrane</keyword>
<keyword evidence="2" id="KW-0732">Signal</keyword>
<accession>A0ABW5KT08</accession>
<protein>
    <submittedName>
        <fullName evidence="4">CHAT domain-containing protein</fullName>
    </submittedName>
</protein>